<evidence type="ECO:0000313" key="2">
    <source>
        <dbReference type="EMBL" id="KAL2624205.1"/>
    </source>
</evidence>
<evidence type="ECO:0000256" key="1">
    <source>
        <dbReference type="SAM" id="MobiDB-lite"/>
    </source>
</evidence>
<name>A0ABD1YBX8_9MARC</name>
<keyword evidence="3" id="KW-1185">Reference proteome</keyword>
<comment type="caution">
    <text evidence="2">The sequence shown here is derived from an EMBL/GenBank/DDBJ whole genome shotgun (WGS) entry which is preliminary data.</text>
</comment>
<protein>
    <submittedName>
        <fullName evidence="2">Uncharacterized protein</fullName>
    </submittedName>
</protein>
<sequence>MKCSKRMDFGWLSRGLREAVAGGRPSVCFSVRHLKVKTMGSAEVFPHCCRTPKELRNRFPLGGSTPESRSEGASSAGEENKRILMTVRMMQQQIIVMS</sequence>
<evidence type="ECO:0000313" key="3">
    <source>
        <dbReference type="Proteomes" id="UP001605036"/>
    </source>
</evidence>
<gene>
    <name evidence="2" type="ORF">R1flu_008450</name>
</gene>
<organism evidence="2 3">
    <name type="scientific">Riccia fluitans</name>
    <dbReference type="NCBI Taxonomy" id="41844"/>
    <lineage>
        <taxon>Eukaryota</taxon>
        <taxon>Viridiplantae</taxon>
        <taxon>Streptophyta</taxon>
        <taxon>Embryophyta</taxon>
        <taxon>Marchantiophyta</taxon>
        <taxon>Marchantiopsida</taxon>
        <taxon>Marchantiidae</taxon>
        <taxon>Marchantiales</taxon>
        <taxon>Ricciaceae</taxon>
        <taxon>Riccia</taxon>
    </lineage>
</organism>
<dbReference type="EMBL" id="JBHFFA010000005">
    <property type="protein sequence ID" value="KAL2624205.1"/>
    <property type="molecule type" value="Genomic_DNA"/>
</dbReference>
<accession>A0ABD1YBX8</accession>
<dbReference type="AlphaFoldDB" id="A0ABD1YBX8"/>
<proteinExistence type="predicted"/>
<dbReference type="Proteomes" id="UP001605036">
    <property type="component" value="Unassembled WGS sequence"/>
</dbReference>
<reference evidence="2 3" key="1">
    <citation type="submission" date="2024-09" db="EMBL/GenBank/DDBJ databases">
        <title>Chromosome-scale assembly of Riccia fluitans.</title>
        <authorList>
            <person name="Paukszto L."/>
            <person name="Sawicki J."/>
            <person name="Karawczyk K."/>
            <person name="Piernik-Szablinska J."/>
            <person name="Szczecinska M."/>
            <person name="Mazdziarz M."/>
        </authorList>
    </citation>
    <scope>NUCLEOTIDE SEQUENCE [LARGE SCALE GENOMIC DNA]</scope>
    <source>
        <strain evidence="2">Rf_01</strain>
        <tissue evidence="2">Aerial parts of the thallus</tissue>
    </source>
</reference>
<feature type="region of interest" description="Disordered" evidence="1">
    <location>
        <begin position="57"/>
        <end position="82"/>
    </location>
</feature>